<comment type="caution">
    <text evidence="2">The sequence shown here is derived from an EMBL/GenBank/DDBJ whole genome shotgun (WGS) entry which is preliminary data.</text>
</comment>
<sequence>MLHVAYATAPAPGGVNEDYVIAGPAWVAVLDGATAPRGVESGCEHGVPWLVRTLARALVEPVEAGDPLPEALSRAITVTKDAHGGTCDLGNPHSPSSTVAIVRRAGEHLEYLVLCDSPVGVLHTDGTLDVVDDDRIGHLPGGRPYSLDLVASQRNRRGGFWVAGADPGAAFEALTGSVPAAGVRAVGMFTDGVTRLVEWYGRSWEALMAAAAAHGPARLLAEVREAESAHGTPGHGKPHDDATAVWISLAPPGDGRPGT</sequence>
<dbReference type="AlphaFoldDB" id="A0A7X0C443"/>
<proteinExistence type="predicted"/>
<keyword evidence="3" id="KW-1185">Reference proteome</keyword>
<organism evidence="2 3">
    <name type="scientific">Nonomuraea muscovyensis</name>
    <dbReference type="NCBI Taxonomy" id="1124761"/>
    <lineage>
        <taxon>Bacteria</taxon>
        <taxon>Bacillati</taxon>
        <taxon>Actinomycetota</taxon>
        <taxon>Actinomycetes</taxon>
        <taxon>Streptosporangiales</taxon>
        <taxon>Streptosporangiaceae</taxon>
        <taxon>Nonomuraea</taxon>
    </lineage>
</organism>
<dbReference type="RefSeq" id="WP_246502541.1">
    <property type="nucleotide sequence ID" value="NZ_JACHJB010000002.1"/>
</dbReference>
<dbReference type="InterPro" id="IPR036457">
    <property type="entry name" value="PPM-type-like_dom_sf"/>
</dbReference>
<evidence type="ECO:0000313" key="2">
    <source>
        <dbReference type="EMBL" id="MBB6348163.1"/>
    </source>
</evidence>
<accession>A0A7X0C443</accession>
<protein>
    <recommendedName>
        <fullName evidence="1">PPM-type phosphatase domain-containing protein</fullName>
    </recommendedName>
</protein>
<dbReference type="Pfam" id="PF13672">
    <property type="entry name" value="PP2C_2"/>
    <property type="match status" value="1"/>
</dbReference>
<feature type="domain" description="PPM-type phosphatase" evidence="1">
    <location>
        <begin position="24"/>
        <end position="212"/>
    </location>
</feature>
<dbReference type="SUPFAM" id="SSF81606">
    <property type="entry name" value="PP2C-like"/>
    <property type="match status" value="1"/>
</dbReference>
<dbReference type="Proteomes" id="UP000583800">
    <property type="component" value="Unassembled WGS sequence"/>
</dbReference>
<gene>
    <name evidence="2" type="ORF">FHU36_004708</name>
</gene>
<dbReference type="InterPro" id="IPR001932">
    <property type="entry name" value="PPM-type_phosphatase-like_dom"/>
</dbReference>
<evidence type="ECO:0000259" key="1">
    <source>
        <dbReference type="Pfam" id="PF13672"/>
    </source>
</evidence>
<evidence type="ECO:0000313" key="3">
    <source>
        <dbReference type="Proteomes" id="UP000583800"/>
    </source>
</evidence>
<name>A0A7X0C443_9ACTN</name>
<dbReference type="EMBL" id="JACHJB010000002">
    <property type="protein sequence ID" value="MBB6348163.1"/>
    <property type="molecule type" value="Genomic_DNA"/>
</dbReference>
<reference evidence="2 3" key="1">
    <citation type="submission" date="2020-08" db="EMBL/GenBank/DDBJ databases">
        <title>Sequencing the genomes of 1000 actinobacteria strains.</title>
        <authorList>
            <person name="Klenk H.-P."/>
        </authorList>
    </citation>
    <scope>NUCLEOTIDE SEQUENCE [LARGE SCALE GENOMIC DNA]</scope>
    <source>
        <strain evidence="2 3">DSM 45913</strain>
    </source>
</reference>